<dbReference type="InterPro" id="IPR014440">
    <property type="entry name" value="HCCAis_GSTk"/>
</dbReference>
<evidence type="ECO:0000256" key="2">
    <source>
        <dbReference type="ARBA" id="ARBA00022679"/>
    </source>
</evidence>
<evidence type="ECO:0000256" key="5">
    <source>
        <dbReference type="PIRSR" id="PIRSR006386-1"/>
    </source>
</evidence>
<dbReference type="InterPro" id="IPR001853">
    <property type="entry name" value="DSBA-like_thioredoxin_dom"/>
</dbReference>
<dbReference type="GO" id="GO:0006749">
    <property type="term" value="P:glutathione metabolic process"/>
    <property type="evidence" value="ECO:0007669"/>
    <property type="project" value="TreeGrafter"/>
</dbReference>
<evidence type="ECO:0000256" key="1">
    <source>
        <dbReference type="ARBA" id="ARBA00006494"/>
    </source>
</evidence>
<dbReference type="GO" id="GO:0004364">
    <property type="term" value="F:glutathione transferase activity"/>
    <property type="evidence" value="ECO:0007669"/>
    <property type="project" value="UniProtKB-UniRule"/>
</dbReference>
<dbReference type="OrthoDB" id="4664297at2759"/>
<evidence type="ECO:0000313" key="7">
    <source>
        <dbReference type="EMBL" id="KAF2500991.1"/>
    </source>
</evidence>
<keyword evidence="2 4" id="KW-0808">Transferase</keyword>
<feature type="domain" description="DSBA-like thioredoxin" evidence="6">
    <location>
        <begin position="5"/>
        <end position="206"/>
    </location>
</feature>
<protein>
    <recommendedName>
        <fullName evidence="4">Glutathione S-transferase kappa</fullName>
        <ecNumber evidence="4">2.5.1.18</ecNumber>
    </recommendedName>
</protein>
<organism evidence="7 8">
    <name type="scientific">Lophium mytilinum</name>
    <dbReference type="NCBI Taxonomy" id="390894"/>
    <lineage>
        <taxon>Eukaryota</taxon>
        <taxon>Fungi</taxon>
        <taxon>Dikarya</taxon>
        <taxon>Ascomycota</taxon>
        <taxon>Pezizomycotina</taxon>
        <taxon>Dothideomycetes</taxon>
        <taxon>Pleosporomycetidae</taxon>
        <taxon>Mytilinidiales</taxon>
        <taxon>Mytilinidiaceae</taxon>
        <taxon>Lophium</taxon>
    </lineage>
</organism>
<name>A0A6A6R8W8_9PEZI</name>
<dbReference type="PIRSF" id="PIRSF006386">
    <property type="entry name" value="HCCAis_GSTk"/>
    <property type="match status" value="1"/>
</dbReference>
<dbReference type="InterPro" id="IPR051924">
    <property type="entry name" value="GST_Kappa/NadH"/>
</dbReference>
<dbReference type="FunFam" id="3.40.30.10:FF:000096">
    <property type="entry name" value="Glutathione S-transferase kappa"/>
    <property type="match status" value="1"/>
</dbReference>
<dbReference type="GO" id="GO:0004602">
    <property type="term" value="F:glutathione peroxidase activity"/>
    <property type="evidence" value="ECO:0007669"/>
    <property type="project" value="TreeGrafter"/>
</dbReference>
<evidence type="ECO:0000256" key="3">
    <source>
        <dbReference type="ARBA" id="ARBA00047960"/>
    </source>
</evidence>
<keyword evidence="8" id="KW-1185">Reference proteome</keyword>
<dbReference type="AlphaFoldDB" id="A0A6A6R8W8"/>
<dbReference type="EMBL" id="MU004182">
    <property type="protein sequence ID" value="KAF2500991.1"/>
    <property type="molecule type" value="Genomic_DNA"/>
</dbReference>
<comment type="catalytic activity">
    <reaction evidence="3 4">
        <text>RX + glutathione = an S-substituted glutathione + a halide anion + H(+)</text>
        <dbReference type="Rhea" id="RHEA:16437"/>
        <dbReference type="ChEBI" id="CHEBI:15378"/>
        <dbReference type="ChEBI" id="CHEBI:16042"/>
        <dbReference type="ChEBI" id="CHEBI:17792"/>
        <dbReference type="ChEBI" id="CHEBI:57925"/>
        <dbReference type="ChEBI" id="CHEBI:90779"/>
        <dbReference type="EC" id="2.5.1.18"/>
    </reaction>
</comment>
<gene>
    <name evidence="7" type="ORF">BU16DRAFT_546402</name>
</gene>
<evidence type="ECO:0000259" key="6">
    <source>
        <dbReference type="Pfam" id="PF01323"/>
    </source>
</evidence>
<proteinExistence type="inferred from homology"/>
<evidence type="ECO:0000313" key="8">
    <source>
        <dbReference type="Proteomes" id="UP000799750"/>
    </source>
</evidence>
<dbReference type="PANTHER" id="PTHR42943">
    <property type="entry name" value="GLUTATHIONE S-TRANSFERASE KAPPA"/>
    <property type="match status" value="1"/>
</dbReference>
<dbReference type="GO" id="GO:0005777">
    <property type="term" value="C:peroxisome"/>
    <property type="evidence" value="ECO:0007669"/>
    <property type="project" value="TreeGrafter"/>
</dbReference>
<evidence type="ECO:0000256" key="4">
    <source>
        <dbReference type="PIRNR" id="PIRNR006386"/>
    </source>
</evidence>
<dbReference type="EC" id="2.5.1.18" evidence="4"/>
<sequence>MGGKIECYLDVVSPYSYYALLYLEKNRETLKSHDVDIDIIPVFLGGINVGSGNKPPWTLPAKANYSNYDSARAKKYFGVPDIKTPSFFPILSLPPQRALTYIRAHHASLLIPTFLTLFSAMWLDGHDISKPDLLAQALSAHFSPEETKAILEGANQPHYKQELSAKTQEALDRGAFGCPWFWVTNTAGVGEPFFGSDRFHFIWEYLGLPWKAVELLPSAQAKAKI</sequence>
<dbReference type="SUPFAM" id="SSF52833">
    <property type="entry name" value="Thioredoxin-like"/>
    <property type="match status" value="1"/>
</dbReference>
<dbReference type="Proteomes" id="UP000799750">
    <property type="component" value="Unassembled WGS sequence"/>
</dbReference>
<accession>A0A6A6R8W8</accession>
<dbReference type="PANTHER" id="PTHR42943:SF13">
    <property type="entry name" value="GLUTATHIONE S-TRANSFERASE KAPPA-RELATED"/>
    <property type="match status" value="1"/>
</dbReference>
<dbReference type="GO" id="GO:0005739">
    <property type="term" value="C:mitochondrion"/>
    <property type="evidence" value="ECO:0007669"/>
    <property type="project" value="TreeGrafter"/>
</dbReference>
<reference evidence="7" key="1">
    <citation type="journal article" date="2020" name="Stud. Mycol.">
        <title>101 Dothideomycetes genomes: a test case for predicting lifestyles and emergence of pathogens.</title>
        <authorList>
            <person name="Haridas S."/>
            <person name="Albert R."/>
            <person name="Binder M."/>
            <person name="Bloem J."/>
            <person name="Labutti K."/>
            <person name="Salamov A."/>
            <person name="Andreopoulos B."/>
            <person name="Baker S."/>
            <person name="Barry K."/>
            <person name="Bills G."/>
            <person name="Bluhm B."/>
            <person name="Cannon C."/>
            <person name="Castanera R."/>
            <person name="Culley D."/>
            <person name="Daum C."/>
            <person name="Ezra D."/>
            <person name="Gonzalez J."/>
            <person name="Henrissat B."/>
            <person name="Kuo A."/>
            <person name="Liang C."/>
            <person name="Lipzen A."/>
            <person name="Lutzoni F."/>
            <person name="Magnuson J."/>
            <person name="Mondo S."/>
            <person name="Nolan M."/>
            <person name="Ohm R."/>
            <person name="Pangilinan J."/>
            <person name="Park H.-J."/>
            <person name="Ramirez L."/>
            <person name="Alfaro M."/>
            <person name="Sun H."/>
            <person name="Tritt A."/>
            <person name="Yoshinaga Y."/>
            <person name="Zwiers L.-H."/>
            <person name="Turgeon B."/>
            <person name="Goodwin S."/>
            <person name="Spatafora J."/>
            <person name="Crous P."/>
            <person name="Grigoriev I."/>
        </authorList>
    </citation>
    <scope>NUCLEOTIDE SEQUENCE</scope>
    <source>
        <strain evidence="7">CBS 269.34</strain>
    </source>
</reference>
<dbReference type="Gene3D" id="3.40.30.10">
    <property type="entry name" value="Glutaredoxin"/>
    <property type="match status" value="1"/>
</dbReference>
<feature type="active site" description="Nucleophile" evidence="5">
    <location>
        <position position="13"/>
    </location>
</feature>
<dbReference type="Pfam" id="PF01323">
    <property type="entry name" value="DSBA"/>
    <property type="match status" value="1"/>
</dbReference>
<dbReference type="InterPro" id="IPR036249">
    <property type="entry name" value="Thioredoxin-like_sf"/>
</dbReference>
<comment type="similarity">
    <text evidence="1 4">Belongs to the GST superfamily. Kappa family.</text>
</comment>